<dbReference type="Proteomes" id="UP000436825">
    <property type="component" value="Unassembled WGS sequence"/>
</dbReference>
<protein>
    <recommendedName>
        <fullName evidence="6">SH3 domain-containing protein</fullName>
    </recommendedName>
</protein>
<evidence type="ECO:0000313" key="3">
    <source>
        <dbReference type="EMBL" id="KAB4471799.1"/>
    </source>
</evidence>
<proteinExistence type="predicted"/>
<sequence length="263" mass="30015">MNIMRTIMLTLLLSVAAISSFAQTNTYRECTSQVEAINKMPLRMAHLVPVDSLGKYMYLEFAAPSLCDHSDVTADIDYRQATSFATLFYDEKGRVRKTIKWCSDGGDLNNVVYYDEQGNILYAVYASTSEKYGKLYSCNSQIHIDHSFSELDFREGFHLWINMTTENLASVYKADLKMPENGKSVTFSPVKAGDRAFLCTNRAYISPNGRLINEDDRMAGTYFGRRVVIEEMKGDWCKVRYSIVTDFDETVGYVRVEDLEIIK</sequence>
<accession>A0A6I0SEL6</accession>
<organism evidence="2 4">
    <name type="scientific">Bacteroides thetaiotaomicron</name>
    <dbReference type="NCBI Taxonomy" id="818"/>
    <lineage>
        <taxon>Bacteria</taxon>
        <taxon>Pseudomonadati</taxon>
        <taxon>Bacteroidota</taxon>
        <taxon>Bacteroidia</taxon>
        <taxon>Bacteroidales</taxon>
        <taxon>Bacteroidaceae</taxon>
        <taxon>Bacteroides</taxon>
    </lineage>
</organism>
<evidence type="ECO:0000256" key="1">
    <source>
        <dbReference type="SAM" id="SignalP"/>
    </source>
</evidence>
<dbReference type="EMBL" id="WCRS01000013">
    <property type="protein sequence ID" value="KAB4471799.1"/>
    <property type="molecule type" value="Genomic_DNA"/>
</dbReference>
<evidence type="ECO:0000313" key="4">
    <source>
        <dbReference type="Proteomes" id="UP000436825"/>
    </source>
</evidence>
<comment type="caution">
    <text evidence="2">The sequence shown here is derived from an EMBL/GenBank/DDBJ whole genome shotgun (WGS) entry which is preliminary data.</text>
</comment>
<keyword evidence="1" id="KW-0732">Signal</keyword>
<dbReference type="EMBL" id="WCRW01000023">
    <property type="protein sequence ID" value="KAB4451166.1"/>
    <property type="molecule type" value="Genomic_DNA"/>
</dbReference>
<dbReference type="Proteomes" id="UP000488521">
    <property type="component" value="Unassembled WGS sequence"/>
</dbReference>
<evidence type="ECO:0000313" key="5">
    <source>
        <dbReference type="Proteomes" id="UP000488521"/>
    </source>
</evidence>
<feature type="signal peptide" evidence="1">
    <location>
        <begin position="1"/>
        <end position="22"/>
    </location>
</feature>
<gene>
    <name evidence="3" type="ORF">GAN59_16980</name>
    <name evidence="2" type="ORF">GAN75_23735</name>
</gene>
<evidence type="ECO:0000313" key="2">
    <source>
        <dbReference type="EMBL" id="KAB4451166.1"/>
    </source>
</evidence>
<dbReference type="AlphaFoldDB" id="A0A6I0SEL6"/>
<evidence type="ECO:0008006" key="6">
    <source>
        <dbReference type="Google" id="ProtNLM"/>
    </source>
</evidence>
<feature type="chain" id="PRO_5036385826" description="SH3 domain-containing protein" evidence="1">
    <location>
        <begin position="23"/>
        <end position="263"/>
    </location>
</feature>
<name>A0A6I0SEL6_BACT4</name>
<reference evidence="4 5" key="1">
    <citation type="journal article" date="2019" name="Nat. Med.">
        <title>A library of human gut bacterial isolates paired with longitudinal multiomics data enables mechanistic microbiome research.</title>
        <authorList>
            <person name="Poyet M."/>
            <person name="Groussin M."/>
            <person name="Gibbons S.M."/>
            <person name="Avila-Pacheco J."/>
            <person name="Jiang X."/>
            <person name="Kearney S.M."/>
            <person name="Perrotta A.R."/>
            <person name="Berdy B."/>
            <person name="Zhao S."/>
            <person name="Lieberman T.D."/>
            <person name="Swanson P.K."/>
            <person name="Smith M."/>
            <person name="Roesemann S."/>
            <person name="Alexander J.E."/>
            <person name="Rich S.A."/>
            <person name="Livny J."/>
            <person name="Vlamakis H."/>
            <person name="Clish C."/>
            <person name="Bullock K."/>
            <person name="Deik A."/>
            <person name="Scott J."/>
            <person name="Pierce K.A."/>
            <person name="Xavier R.J."/>
            <person name="Alm E.J."/>
        </authorList>
    </citation>
    <scope>NUCLEOTIDE SEQUENCE [LARGE SCALE GENOMIC DNA]</scope>
    <source>
        <strain evidence="3 5">BIOML-A156</strain>
        <strain evidence="2 4">BIOML-A160</strain>
    </source>
</reference>